<protein>
    <submittedName>
        <fullName evidence="2">Uncharacterized protein</fullName>
    </submittedName>
</protein>
<dbReference type="AlphaFoldDB" id="A0A0M9A4L3"/>
<sequence length="591" mass="67862">MDRVGLRMQQPPRARKLTPRKQFVPAREATVTDSLGAALRFLDYEFRTLTSTSRKWRLASRSCQSPTLAKAECGNTAKMRAPTSLAGSYDTSVWEPLTMPRTIPGFEPANTQWTAIIGSFRGVITSNGERPEEAKIDSSATPRGAEAVISDRPKSEILHQATYDVNVFVLSLKAILQGIADATKISDWLRFGSSVFLIKYERREFGLIKYLKVECSYKNKRRILETKTRIIKITRNTWKFRKERSESFVSSSLNIRRRWLSRLETQKVDVSSRRTSDQVNPSEHERFVLYYVTFMTQSTKELDHDRKWRLRRLFKKQVSCVGNKIPQMTTIGNEHFFSGHPVDGRVLNYHQLPFQIANSFQSHQVESVLGKEDAQRSFLKWKVENYSTNRLIVCRGNFMLCSTTVNIGRAKQQGFAQRARYWNREGQREEVESNRDVINPVKADRGKPRGQLPLRNYSLFAIIHGRVYPATQPRHANPIRWIKSIRSSSLILIWAKVNVEPQTDSKKSEQLPLGLSVRRIVLVYKSCSFLNNAIRVAALRFLDYEFRTLDQHKPQVAARLASRSCQSPTLKKAECGNTAKMRAPTSLSCYV</sequence>
<evidence type="ECO:0000256" key="1">
    <source>
        <dbReference type="SAM" id="MobiDB-lite"/>
    </source>
</evidence>
<proteinExistence type="predicted"/>
<accession>A0A0M9A4L3</accession>
<organism evidence="2 3">
    <name type="scientific">Melipona quadrifasciata</name>
    <dbReference type="NCBI Taxonomy" id="166423"/>
    <lineage>
        <taxon>Eukaryota</taxon>
        <taxon>Metazoa</taxon>
        <taxon>Ecdysozoa</taxon>
        <taxon>Arthropoda</taxon>
        <taxon>Hexapoda</taxon>
        <taxon>Insecta</taxon>
        <taxon>Pterygota</taxon>
        <taxon>Neoptera</taxon>
        <taxon>Endopterygota</taxon>
        <taxon>Hymenoptera</taxon>
        <taxon>Apocrita</taxon>
        <taxon>Aculeata</taxon>
        <taxon>Apoidea</taxon>
        <taxon>Anthophila</taxon>
        <taxon>Apidae</taxon>
        <taxon>Melipona</taxon>
    </lineage>
</organism>
<keyword evidence="3" id="KW-1185">Reference proteome</keyword>
<evidence type="ECO:0000313" key="2">
    <source>
        <dbReference type="EMBL" id="KOX77125.1"/>
    </source>
</evidence>
<feature type="region of interest" description="Disordered" evidence="1">
    <location>
        <begin position="1"/>
        <end position="20"/>
    </location>
</feature>
<reference evidence="2 3" key="1">
    <citation type="submission" date="2015-07" db="EMBL/GenBank/DDBJ databases">
        <title>The genome of Melipona quadrifasciata.</title>
        <authorList>
            <person name="Pan H."/>
            <person name="Kapheim K."/>
        </authorList>
    </citation>
    <scope>NUCLEOTIDE SEQUENCE [LARGE SCALE GENOMIC DNA]</scope>
    <source>
        <strain evidence="2">0111107301</strain>
        <tissue evidence="2">Whole body</tissue>
    </source>
</reference>
<gene>
    <name evidence="2" type="ORF">WN51_10215</name>
</gene>
<dbReference type="Proteomes" id="UP000053105">
    <property type="component" value="Unassembled WGS sequence"/>
</dbReference>
<dbReference type="EMBL" id="KQ435735">
    <property type="protein sequence ID" value="KOX77125.1"/>
    <property type="molecule type" value="Genomic_DNA"/>
</dbReference>
<name>A0A0M9A4L3_9HYME</name>
<evidence type="ECO:0000313" key="3">
    <source>
        <dbReference type="Proteomes" id="UP000053105"/>
    </source>
</evidence>